<evidence type="ECO:0000259" key="3">
    <source>
        <dbReference type="Pfam" id="PF01266"/>
    </source>
</evidence>
<dbReference type="Pfam" id="PF01266">
    <property type="entry name" value="DAO"/>
    <property type="match status" value="1"/>
</dbReference>
<dbReference type="EMBL" id="FTPD01000017">
    <property type="protein sequence ID" value="SIT56117.1"/>
    <property type="molecule type" value="Genomic_DNA"/>
</dbReference>
<dbReference type="SUPFAM" id="SSF51905">
    <property type="entry name" value="FAD/NAD(P)-binding domain"/>
    <property type="match status" value="1"/>
</dbReference>
<accession>A0A1R3V884</accession>
<evidence type="ECO:0000256" key="1">
    <source>
        <dbReference type="ARBA" id="ARBA00009410"/>
    </source>
</evidence>
<dbReference type="GO" id="GO:0005737">
    <property type="term" value="C:cytoplasm"/>
    <property type="evidence" value="ECO:0007669"/>
    <property type="project" value="TreeGrafter"/>
</dbReference>
<dbReference type="Gene3D" id="3.30.9.10">
    <property type="entry name" value="D-Amino Acid Oxidase, subunit A, domain 2"/>
    <property type="match status" value="1"/>
</dbReference>
<dbReference type="GO" id="GO:0005886">
    <property type="term" value="C:plasma membrane"/>
    <property type="evidence" value="ECO:0007669"/>
    <property type="project" value="TreeGrafter"/>
</dbReference>
<dbReference type="RefSeq" id="WP_077379095.1">
    <property type="nucleotide sequence ID" value="NZ_FTPD01000017.1"/>
</dbReference>
<dbReference type="PANTHER" id="PTHR13847:SF280">
    <property type="entry name" value="D-AMINO ACID DEHYDROGENASE"/>
    <property type="match status" value="1"/>
</dbReference>
<comment type="similarity">
    <text evidence="1">Belongs to the DadA oxidoreductase family.</text>
</comment>
<name>A0A1R3V884_9HYPH</name>
<keyword evidence="5" id="KW-1185">Reference proteome</keyword>
<dbReference type="GO" id="GO:0008718">
    <property type="term" value="F:D-amino-acid dehydrogenase activity"/>
    <property type="evidence" value="ECO:0007669"/>
    <property type="project" value="TreeGrafter"/>
</dbReference>
<dbReference type="PANTHER" id="PTHR13847">
    <property type="entry name" value="SARCOSINE DEHYDROGENASE-RELATED"/>
    <property type="match status" value="1"/>
</dbReference>
<sequence length="404" mass="44042">MTRVLVLGAGVVGMTSAHALAKRGFEVFVLDAASGPAQAGASFGNGAQLSYFYTDAMASPSLALNIPKYILGLDPAFRISLSLSPSFMFWALRFLGNSTQKAFERNTTDVLELALQSRAGIAELSSKIKFDYTSNGKVTLFSSKESLRKAERLTQIKNRYGAGQIVLTQEQSLEREPALKHYGHSFAGAIWSPYDEAGDARLFCRNLRILLERDYGVQFLFNTKVLGVRRQAKKLVAVITEKEEIQCSRAVMSLGANTRLIARTAGIWLPIWPVQGYSFTIPAFDAAPRASITDTFRKTVFCRIGDRLRVAGLADIAPAGGKFREDRFFTLLATARGIFPRAGDYDGELNAWTGFRPVTPNSKPIVGRTKIEGLYLNCGHGSLGWTLSMATGSALADVIACPAN</sequence>
<dbReference type="InterPro" id="IPR036188">
    <property type="entry name" value="FAD/NAD-bd_sf"/>
</dbReference>
<evidence type="ECO:0000313" key="5">
    <source>
        <dbReference type="Proteomes" id="UP000188388"/>
    </source>
</evidence>
<feature type="domain" description="FAD dependent oxidoreductase" evidence="3">
    <location>
        <begin position="3"/>
        <end position="397"/>
    </location>
</feature>
<dbReference type="EC" id="1.4.99.6" evidence="4"/>
<dbReference type="Gene3D" id="3.50.50.60">
    <property type="entry name" value="FAD/NAD(P)-binding domain"/>
    <property type="match status" value="2"/>
</dbReference>
<dbReference type="InterPro" id="IPR006076">
    <property type="entry name" value="FAD-dep_OxRdtase"/>
</dbReference>
<dbReference type="GO" id="GO:0055130">
    <property type="term" value="P:D-alanine catabolic process"/>
    <property type="evidence" value="ECO:0007669"/>
    <property type="project" value="TreeGrafter"/>
</dbReference>
<dbReference type="STRING" id="1631249.BQ8794_240324"/>
<evidence type="ECO:0000256" key="2">
    <source>
        <dbReference type="ARBA" id="ARBA00023002"/>
    </source>
</evidence>
<dbReference type="AlphaFoldDB" id="A0A1R3V884"/>
<evidence type="ECO:0000313" key="4">
    <source>
        <dbReference type="EMBL" id="SIT56117.1"/>
    </source>
</evidence>
<proteinExistence type="inferred from homology"/>
<dbReference type="SUPFAM" id="SSF54373">
    <property type="entry name" value="FAD-linked reductases, C-terminal domain"/>
    <property type="match status" value="1"/>
</dbReference>
<protein>
    <submittedName>
        <fullName evidence="4">D-amino-acid dehydrogenase</fullName>
        <ecNumber evidence="4">1.4.99.6</ecNumber>
    </submittedName>
</protein>
<reference evidence="5" key="1">
    <citation type="submission" date="2017-01" db="EMBL/GenBank/DDBJ databases">
        <authorList>
            <person name="Brunel B."/>
        </authorList>
    </citation>
    <scope>NUCLEOTIDE SEQUENCE [LARGE SCALE GENOMIC DNA]</scope>
</reference>
<dbReference type="Proteomes" id="UP000188388">
    <property type="component" value="Unassembled WGS sequence"/>
</dbReference>
<organism evidence="4 5">
    <name type="scientific">Mesorhizobium prunaredense</name>
    <dbReference type="NCBI Taxonomy" id="1631249"/>
    <lineage>
        <taxon>Bacteria</taxon>
        <taxon>Pseudomonadati</taxon>
        <taxon>Pseudomonadota</taxon>
        <taxon>Alphaproteobacteria</taxon>
        <taxon>Hyphomicrobiales</taxon>
        <taxon>Phyllobacteriaceae</taxon>
        <taxon>Mesorhizobium</taxon>
    </lineage>
</organism>
<keyword evidence="2 4" id="KW-0560">Oxidoreductase</keyword>
<gene>
    <name evidence="4" type="ORF">BQ8794_240324</name>
</gene>